<reference evidence="2" key="1">
    <citation type="submission" date="2014-12" db="EMBL/GenBank/DDBJ databases">
        <title>Genome Sequence of Valsa Canker Pathogens Uncovers a Specific Adaption of Colonization on Woody Bark.</title>
        <authorList>
            <person name="Yin Z."/>
            <person name="Liu H."/>
            <person name="Gao X."/>
            <person name="Li Z."/>
            <person name="Song N."/>
            <person name="Ke X."/>
            <person name="Dai Q."/>
            <person name="Wu Y."/>
            <person name="Sun Y."/>
            <person name="Xu J.-R."/>
            <person name="Kang Z.K."/>
            <person name="Wang L."/>
            <person name="Huang L."/>
        </authorList>
    </citation>
    <scope>NUCLEOTIDE SEQUENCE [LARGE SCALE GENOMIC DNA]</scope>
    <source>
        <strain evidence="2">03-8</strain>
    </source>
</reference>
<dbReference type="EMBL" id="CM003100">
    <property type="protein sequence ID" value="KUI67823.1"/>
    <property type="molecule type" value="Genomic_DNA"/>
</dbReference>
<feature type="region of interest" description="Disordered" evidence="1">
    <location>
        <begin position="765"/>
        <end position="817"/>
    </location>
</feature>
<feature type="region of interest" description="Disordered" evidence="1">
    <location>
        <begin position="90"/>
        <end position="147"/>
    </location>
</feature>
<evidence type="ECO:0000313" key="3">
    <source>
        <dbReference type="Proteomes" id="UP000078559"/>
    </source>
</evidence>
<evidence type="ECO:0000313" key="2">
    <source>
        <dbReference type="EMBL" id="KUI67823.1"/>
    </source>
</evidence>
<organism evidence="2 3">
    <name type="scientific">Cytospora mali</name>
    <name type="common">Apple Valsa canker fungus</name>
    <name type="synonym">Valsa mali</name>
    <dbReference type="NCBI Taxonomy" id="578113"/>
    <lineage>
        <taxon>Eukaryota</taxon>
        <taxon>Fungi</taxon>
        <taxon>Dikarya</taxon>
        <taxon>Ascomycota</taxon>
        <taxon>Pezizomycotina</taxon>
        <taxon>Sordariomycetes</taxon>
        <taxon>Sordariomycetidae</taxon>
        <taxon>Diaporthales</taxon>
        <taxon>Cytosporaceae</taxon>
        <taxon>Cytospora</taxon>
    </lineage>
</organism>
<feature type="region of interest" description="Disordered" evidence="1">
    <location>
        <begin position="659"/>
        <end position="686"/>
    </location>
</feature>
<gene>
    <name evidence="2" type="ORF">VM1G_03476</name>
</gene>
<proteinExistence type="predicted"/>
<feature type="region of interest" description="Disordered" evidence="1">
    <location>
        <begin position="265"/>
        <end position="417"/>
    </location>
</feature>
<feature type="compositionally biased region" description="Polar residues" evidence="1">
    <location>
        <begin position="90"/>
        <end position="100"/>
    </location>
</feature>
<accession>A0A194VVA3</accession>
<feature type="region of interest" description="Disordered" evidence="1">
    <location>
        <begin position="1021"/>
        <end position="1049"/>
    </location>
</feature>
<name>A0A194VVA3_CYTMA</name>
<evidence type="ECO:0000256" key="1">
    <source>
        <dbReference type="SAM" id="MobiDB-lite"/>
    </source>
</evidence>
<protein>
    <recommendedName>
        <fullName evidence="4">Protamine P1</fullName>
    </recommendedName>
</protein>
<dbReference type="OrthoDB" id="5419922at2759"/>
<feature type="compositionally biased region" description="Polar residues" evidence="1">
    <location>
        <begin position="347"/>
        <end position="374"/>
    </location>
</feature>
<evidence type="ECO:0008006" key="4">
    <source>
        <dbReference type="Google" id="ProtNLM"/>
    </source>
</evidence>
<feature type="compositionally biased region" description="Polar residues" evidence="1">
    <location>
        <begin position="784"/>
        <end position="794"/>
    </location>
</feature>
<sequence>MPPQSLHHLGDEPIYCEAVHNPDDDVYSGSDDEHYDGPLHRRLHIEKKAIDFLAGHAPVLLSARLRGPFDSQHWNNPWRSRRATTQLKIFGSQTTRSNLPAQRPGGHGPDEALDEPLPNTQGTSLYPLPSPEITNPPSARKNPYMEEDEYNRVSTWRETVKDTSVPRDPFWLSQQDEDSDDVSVTRKRPADQRWLHKRQNKKQKPAGTRKSSPEESPSQAASKMRKFQTRQPQLATLSRKHTSSAHEDELATIMNTRKATVTPLFANRNIGTPQSRRIERRSPHRKLRLRETESSEDELSMPSTTPTHKAARSYAEKSKIPKDDGSPRRPMTKSTFQFRDNCEPAGQSRTRFEQTQASQLSVRQRPSNDATRGLSQEAARLGVEASCSISKSLDPDATKNSKPLQTEEPDTSSATMQPQAYANALADTSLSQQDNSFCFHKRAKSPVEIPDLCHTPKDPRGRTTSLLPVHSQLAAAAVGQMDGEHYASHEDDDDDDDASVSPRSVNAMEVDFNAKQQIPYESAFESEEVIDAHVSKQIQSVDEGIEDEELARDEEDDKTDDFKVVDVTRVDVAATRKPESVHELESNNEAVAIERPQLTFQHGNQSDPEWTTYLITQDLPSTSATTKAVLEDAHGIPVVEQGIDDSSDLEWSSYVETQDPSAVSPGAEDIREGAQGSPHAVDQGPDEYTDPEWTTHLNTQDPIKRNFVSEEAGDVLVVEQGLDGTCDLDWSTFVNTQDLSAAPELQHVDLESNYEDAMDANLTNPTNCMPISGNDDDSDKDWSTCRSASSQVDGDQTDDTRHDPIPPEATQDVKPPQASVESIIDAYADIEQLSGLFGQGKCGIVSNESLQDVVISMPRPNAVEEFKPGQEKGETGTNSNCTMPMVIEHAKDNNTEGSLINAGSFDEIASSMESRQTIADSMLDEGASGIEPQEVQYQPSLDLQTPQAAENGANLNVDSNLLDQTTAGFEPPNLQSSWLIEAVAGLQMPQGPFNEWELHTNSAIVDVTTTSTDPLEIQSPWTKETGVGSHQPAAQDAAGDGTPSNGSCTALKLPADKVLPFSKPPQSPWMAHTPAHSNLPTPDFTISIKAFSDFATPSPTKKRASFNRSILRDRFKTRLFQKPNRRVHFAPLPGDKDAGNIEVDQKDDDTIYIEEDVSYFDPGGHKPRTVRGPKPVVRAASPPPKDVSSAEVGGLLDHNSKFAKHFEAMAKRKKNPPRVALRLLPSDSQQTTASQGVGAMAEAFIQASQTMKNAFNMTEVDAAETKAADEEHDLSTDKGFEFNTMDSIENQENQENVEPVDDVSAVLDNLGEFLDDTWGVGLGAGVEGGAEEETREQPQPRMPQVLDIVGDPMLALNINVWAD</sequence>
<feature type="compositionally biased region" description="Basic residues" evidence="1">
    <location>
        <begin position="195"/>
        <end position="204"/>
    </location>
</feature>
<feature type="compositionally biased region" description="Basic and acidic residues" evidence="1">
    <location>
        <begin position="314"/>
        <end position="327"/>
    </location>
</feature>
<feature type="region of interest" description="Disordered" evidence="1">
    <location>
        <begin position="1162"/>
        <end position="1192"/>
    </location>
</feature>
<dbReference type="Proteomes" id="UP000078559">
    <property type="component" value="Chromosome 3"/>
</dbReference>
<keyword evidence="3" id="KW-1185">Reference proteome</keyword>
<feature type="region of interest" description="Disordered" evidence="1">
    <location>
        <begin position="167"/>
        <end position="247"/>
    </location>
</feature>